<dbReference type="Pfam" id="PF14223">
    <property type="entry name" value="Retrotran_gag_2"/>
    <property type="match status" value="1"/>
</dbReference>
<evidence type="ECO:0000313" key="2">
    <source>
        <dbReference type="Proteomes" id="UP000327157"/>
    </source>
</evidence>
<dbReference type="Proteomes" id="UP000327157">
    <property type="component" value="Chromosome 5"/>
</dbReference>
<reference evidence="1 2" key="1">
    <citation type="submission" date="2019-09" db="EMBL/GenBank/DDBJ databases">
        <authorList>
            <person name="Ou C."/>
        </authorList>
    </citation>
    <scope>NUCLEOTIDE SEQUENCE [LARGE SCALE GENOMIC DNA]</scope>
    <source>
        <strain evidence="1">S2</strain>
        <tissue evidence="1">Leaf</tissue>
    </source>
</reference>
<gene>
    <name evidence="1" type="ORF">D8674_026890</name>
</gene>
<reference evidence="1 2" key="3">
    <citation type="submission" date="2019-11" db="EMBL/GenBank/DDBJ databases">
        <title>A de novo genome assembly of a pear dwarfing rootstock.</title>
        <authorList>
            <person name="Wang F."/>
            <person name="Wang J."/>
            <person name="Li S."/>
            <person name="Zhang Y."/>
            <person name="Fang M."/>
            <person name="Ma L."/>
            <person name="Zhao Y."/>
            <person name="Jiang S."/>
        </authorList>
    </citation>
    <scope>NUCLEOTIDE SEQUENCE [LARGE SCALE GENOMIC DNA]</scope>
    <source>
        <strain evidence="1">S2</strain>
        <tissue evidence="1">Leaf</tissue>
    </source>
</reference>
<comment type="caution">
    <text evidence="1">The sequence shown here is derived from an EMBL/GenBank/DDBJ whole genome shotgun (WGS) entry which is preliminary data.</text>
</comment>
<dbReference type="OrthoDB" id="418757at2759"/>
<dbReference type="PANTHER" id="PTHR42648">
    <property type="entry name" value="TRANSPOSASE, PUTATIVE-RELATED"/>
    <property type="match status" value="1"/>
</dbReference>
<organism evidence="1 2">
    <name type="scientific">Pyrus ussuriensis x Pyrus communis</name>
    <dbReference type="NCBI Taxonomy" id="2448454"/>
    <lineage>
        <taxon>Eukaryota</taxon>
        <taxon>Viridiplantae</taxon>
        <taxon>Streptophyta</taxon>
        <taxon>Embryophyta</taxon>
        <taxon>Tracheophyta</taxon>
        <taxon>Spermatophyta</taxon>
        <taxon>Magnoliopsida</taxon>
        <taxon>eudicotyledons</taxon>
        <taxon>Gunneridae</taxon>
        <taxon>Pentapetalae</taxon>
        <taxon>rosids</taxon>
        <taxon>fabids</taxon>
        <taxon>Rosales</taxon>
        <taxon>Rosaceae</taxon>
        <taxon>Amygdaloideae</taxon>
        <taxon>Maleae</taxon>
        <taxon>Pyrus</taxon>
    </lineage>
</organism>
<dbReference type="EMBL" id="SMOL01000004">
    <property type="protein sequence ID" value="KAB2636356.1"/>
    <property type="molecule type" value="Genomic_DNA"/>
</dbReference>
<evidence type="ECO:0000313" key="1">
    <source>
        <dbReference type="EMBL" id="KAB2636356.1"/>
    </source>
</evidence>
<dbReference type="PANTHER" id="PTHR42648:SF18">
    <property type="entry name" value="RETROTRANSPOSON, UNCLASSIFIED-LIKE PROTEIN"/>
    <property type="match status" value="1"/>
</dbReference>
<accession>A0A5N5I871</accession>
<dbReference type="AlphaFoldDB" id="A0A5N5I871"/>
<sequence>MKLLSILKMSWTQNIWICVSYGIKSLGSYVGCDYQAMTKTGDSTSGDDVEEKSSTNGTNMTVHSARRHAVFDEKRRMGKIECSCMFYNLTILGKYKKGTKMIGNLEEFNKPLAELTNLEEIIKDEDKAVILMNSLPKLYDPFVTTWIYGRKTIKYDEILIFYSDNNVLKVAKGALVIMKGSRNSLLYMLQGKTLENRVAMVVDEMQSDKSDLSPLWHMRSWIYMMKRKDEVLDIFLEWKNMVKNKTGNKIKILRSDNEGEYTSDPFLKLPKRRRAIGCKWVYAKKDGVDDKRLVRFKARLQYHEKLLQMFGITKDTKPVETPLGAHFKLSGLQCPKIDEEKMKMNGIPYTNLVEGLMYAMVIVCRFMHNLGSELLNLICRLRLCWRLIQEKIDDWVHHARTKHVVVQYHFMREVIAEGDIPLKKVATEDNPVDMLTKVVNTTKFEHCLDLVQLKQD</sequence>
<dbReference type="InterPro" id="IPR039537">
    <property type="entry name" value="Retrotran_Ty1/copia-like"/>
</dbReference>
<name>A0A5N5I871_9ROSA</name>
<protein>
    <recommendedName>
        <fullName evidence="3">Integrase catalytic domain-containing protein</fullName>
    </recommendedName>
</protein>
<proteinExistence type="predicted"/>
<reference evidence="2" key="2">
    <citation type="submission" date="2019-10" db="EMBL/GenBank/DDBJ databases">
        <title>A de novo genome assembly of a pear dwarfing rootstock.</title>
        <authorList>
            <person name="Wang F."/>
            <person name="Wang J."/>
            <person name="Li S."/>
            <person name="Zhang Y."/>
            <person name="Fang M."/>
            <person name="Ma L."/>
            <person name="Zhao Y."/>
            <person name="Jiang S."/>
        </authorList>
    </citation>
    <scope>NUCLEOTIDE SEQUENCE [LARGE SCALE GENOMIC DNA]</scope>
</reference>
<evidence type="ECO:0008006" key="3">
    <source>
        <dbReference type="Google" id="ProtNLM"/>
    </source>
</evidence>
<keyword evidence="2" id="KW-1185">Reference proteome</keyword>